<organism evidence="2 3">
    <name type="scientific">Halorubrum aquaticum</name>
    <dbReference type="NCBI Taxonomy" id="387340"/>
    <lineage>
        <taxon>Archaea</taxon>
        <taxon>Methanobacteriati</taxon>
        <taxon>Methanobacteriota</taxon>
        <taxon>Stenosarchaea group</taxon>
        <taxon>Halobacteria</taxon>
        <taxon>Halobacteriales</taxon>
        <taxon>Haloferacaceae</taxon>
        <taxon>Halorubrum</taxon>
    </lineage>
</organism>
<proteinExistence type="predicted"/>
<evidence type="ECO:0000313" key="2">
    <source>
        <dbReference type="EMBL" id="SFH53275.1"/>
    </source>
</evidence>
<dbReference type="AlphaFoldDB" id="A0A1I3AT69"/>
<dbReference type="Proteomes" id="UP000323537">
    <property type="component" value="Unassembled WGS sequence"/>
</dbReference>
<evidence type="ECO:0000256" key="1">
    <source>
        <dbReference type="SAM" id="Phobius"/>
    </source>
</evidence>
<feature type="transmembrane region" description="Helical" evidence="1">
    <location>
        <begin position="12"/>
        <end position="31"/>
    </location>
</feature>
<accession>A0A1I3AT69</accession>
<gene>
    <name evidence="2" type="ORF">SAMN04488066_10794</name>
</gene>
<feature type="transmembrane region" description="Helical" evidence="1">
    <location>
        <begin position="37"/>
        <end position="54"/>
    </location>
</feature>
<dbReference type="OrthoDB" id="269001at2157"/>
<keyword evidence="1" id="KW-0472">Membrane</keyword>
<protein>
    <submittedName>
        <fullName evidence="2">Uncharacterized protein</fullName>
    </submittedName>
</protein>
<sequence length="80" mass="9158">MNLPRAPKQRWARATLGLSLLFAVGAFAYFALDGAPFQGTVLAVLILGAGYWEYKKKLQEKRVARQYEAKAEEQRRENER</sequence>
<keyword evidence="1" id="KW-1133">Transmembrane helix</keyword>
<keyword evidence="3" id="KW-1185">Reference proteome</keyword>
<dbReference type="RefSeq" id="WP_149784279.1">
    <property type="nucleotide sequence ID" value="NZ_BAAADP010000003.1"/>
</dbReference>
<name>A0A1I3AT69_9EURY</name>
<evidence type="ECO:0000313" key="3">
    <source>
        <dbReference type="Proteomes" id="UP000323537"/>
    </source>
</evidence>
<keyword evidence="1" id="KW-0812">Transmembrane</keyword>
<reference evidence="2 3" key="1">
    <citation type="submission" date="2016-10" db="EMBL/GenBank/DDBJ databases">
        <authorList>
            <person name="Varghese N."/>
            <person name="Submissions S."/>
        </authorList>
    </citation>
    <scope>NUCLEOTIDE SEQUENCE [LARGE SCALE GENOMIC DNA]</scope>
    <source>
        <strain evidence="2 3">CGMCC 1.6377</strain>
    </source>
</reference>
<dbReference type="EMBL" id="FOPZ01000007">
    <property type="protein sequence ID" value="SFH53275.1"/>
    <property type="molecule type" value="Genomic_DNA"/>
</dbReference>